<feature type="transmembrane region" description="Helical" evidence="5">
    <location>
        <begin position="215"/>
        <end position="234"/>
    </location>
</feature>
<reference evidence="6 7" key="1">
    <citation type="submission" date="2023-08" db="EMBL/GenBank/DDBJ databases">
        <authorList>
            <person name="Palmer J.M."/>
        </authorList>
    </citation>
    <scope>NUCLEOTIDE SEQUENCE [LARGE SCALE GENOMIC DNA]</scope>
    <source>
        <strain evidence="6 7">TWF481</strain>
    </source>
</reference>
<keyword evidence="5" id="KW-0812">Transmembrane</keyword>
<feature type="repeat" description="ANK" evidence="3">
    <location>
        <begin position="1462"/>
        <end position="1494"/>
    </location>
</feature>
<organism evidence="6 7">
    <name type="scientific">Arthrobotrys musiformis</name>
    <dbReference type="NCBI Taxonomy" id="47236"/>
    <lineage>
        <taxon>Eukaryota</taxon>
        <taxon>Fungi</taxon>
        <taxon>Dikarya</taxon>
        <taxon>Ascomycota</taxon>
        <taxon>Pezizomycotina</taxon>
        <taxon>Orbiliomycetes</taxon>
        <taxon>Orbiliales</taxon>
        <taxon>Orbiliaceae</taxon>
        <taxon>Arthrobotrys</taxon>
    </lineage>
</organism>
<evidence type="ECO:0000256" key="5">
    <source>
        <dbReference type="SAM" id="Phobius"/>
    </source>
</evidence>
<feature type="repeat" description="ANK" evidence="3">
    <location>
        <begin position="1121"/>
        <end position="1153"/>
    </location>
</feature>
<accession>A0AAV9WBN8</accession>
<keyword evidence="5" id="KW-0472">Membrane</keyword>
<proteinExistence type="predicted"/>
<name>A0AAV9WBN8_9PEZI</name>
<feature type="repeat" description="ANK" evidence="3">
    <location>
        <begin position="1087"/>
        <end position="1119"/>
    </location>
</feature>
<sequence>MSSTSADVCELWSGETIVRTLGSPYIAEVLWLEKIDTDDDDDESAQEVTGKSEDDNLTPLMKQGASQSTALLPEQFFGLGDAEKAGLIHEPGATSANNTGKIKTAAQLFRDHIFELGVSSDDTPLIGPSVSRTKAQGSDRESQNSAAEVLSSPPNLSLNISGDLTSTTELVLVAFISTVLQTGVIVFQLIITYLPRFNDRFLKGGNRIPSYACPLTVGGTVMVVFGMYICSMVVQEKSKEKTWSFNESFIPPGYRLRVAWLQRHQVVTDQNFGGFCLYAPPERKQIMTSIFHNHFESQNLWTFVGTAVSIVGFVTQFTGLRGMHYSATLAQLAAILIVSLLRIMIRRQLVQSGPLFLSIRQILHQIEAILTLWELSIAEDDMEPDTGYNDRSQSLILLGPSSEFNPLDFDIFVGNSSKCLQIKNGMGDLGTSRFPVAKHRVFGYMGTDEEAEHIGIMSFANISDLCARHILTCYFHKMCEFIEELNGQTTFHDVALTNTTCRMNNSHLDGMVEALSTTGIQGSREELLTILVPALQKSGNLLRIFDAFSKVIQDTHEAETNGQQPALSQEALFRMTEQAVREFRNHGHWLYCGDVVFGLLGTCQQILGESHDWTSAARSLVSRVCSSIETQINFELDFHDGSSSQALNLSETCSSLMSQCQAVLGKDSDEWSALRRLYFRAKFAVLRDQEVFELLGASDTYTITTTDPSLPADPTVNNTANIPLHISGGDSDAIHSTQALRTSQDISSIKNRLPSDIWALIKIQDLKALHSKLCPLDPSDHETLSGLHLASDTLLIAAASGYAKVVELCLRKFPDLHSYSSLGIESSISKAASFAAINNDSTMLDLIVSSLSHDQMGLLAGGSSSLNCLQIACRDGNVGIAHLLLRSGFDLSSPSYAQDFESLPIALASRRGHIEIISLLLSYSIPYIYQSPEGQKTILHHAIEHNSTKTVEFVLAPGSNLLHLLFVEDSSGRNPLHLAIIGGNKPLTMQILEAMVAQQADQNGQGSNLHDYQKPKYQHALFLACKHGHLEVVKLLISRGFSPEVVDKKHRQSPFEITITQNDCDIGEFILQTNGKLALSVLTHHFSGTSPLNLAVYSGSLEYVELLIKHGAAVDFVEHGTGNTPLLISAGIKNLDIFRLLIEQGADINAENWQKRTFMHIAAVADSAALLEFFFGIPEHLSSSHIFNKLDNDNYTALGLALMNGNFKTTAVLLGQLRRLKSDGNHLTDPLFNDEAGSSLLHMVCISLIFEVGPSGDISLKPFLDLYNRFGRRGLLLNRKFNPSVRAAGDFHISPGQDWAHREEMAIGVIEYLFKENLATGMEVGDEERLPLFYAAAAGSSEICKLILPHMDATVEKSKILDVLCVAIYGANIAVIREILNSGIDVNEPLIFGHEHPPPIYLLLHLAARTKRIKEGRFTEYPYLDEGFEKEPWDNEADVLACMKLFIDAGADLNPTPKDLEEETTLFHLAVMCRSLDMIAALVNAGADINLIPAASNNHQSLLHFAVSYRTTGRHDQQSYLRTWIQSVIPAICSYGVDINCFDARDETPLAYQVRCENIDSINALLDNGGSFDPGYPDEDLYHAFPTLPSEAVFKFLKVLCERHKKPPRTEEEYLAFLNRPMGPEKCCAVHLAAKYGERDILKFLHEQGADMHAKDGLGRNAARYAHAARDIDAYEGESTMRLLIEEWGVDPWDRDLAGYTAFNSI</sequence>
<evidence type="ECO:0000256" key="1">
    <source>
        <dbReference type="ARBA" id="ARBA00022737"/>
    </source>
</evidence>
<feature type="transmembrane region" description="Helical" evidence="5">
    <location>
        <begin position="170"/>
        <end position="194"/>
    </location>
</feature>
<dbReference type="PANTHER" id="PTHR24198">
    <property type="entry name" value="ANKYRIN REPEAT AND PROTEIN KINASE DOMAIN-CONTAINING PROTEIN"/>
    <property type="match status" value="1"/>
</dbReference>
<dbReference type="PROSITE" id="PS50088">
    <property type="entry name" value="ANK_REPEAT"/>
    <property type="match status" value="6"/>
</dbReference>
<evidence type="ECO:0000256" key="2">
    <source>
        <dbReference type="ARBA" id="ARBA00023043"/>
    </source>
</evidence>
<dbReference type="PROSITE" id="PS50297">
    <property type="entry name" value="ANK_REP_REGION"/>
    <property type="match status" value="4"/>
</dbReference>
<dbReference type="Proteomes" id="UP001370758">
    <property type="component" value="Unassembled WGS sequence"/>
</dbReference>
<evidence type="ECO:0000256" key="3">
    <source>
        <dbReference type="PROSITE-ProRule" id="PRU00023"/>
    </source>
</evidence>
<keyword evidence="5" id="KW-1133">Transmembrane helix</keyword>
<comment type="caution">
    <text evidence="6">The sequence shown here is derived from an EMBL/GenBank/DDBJ whole genome shotgun (WGS) entry which is preliminary data.</text>
</comment>
<dbReference type="PANTHER" id="PTHR24198:SF165">
    <property type="entry name" value="ANKYRIN REPEAT-CONTAINING PROTEIN-RELATED"/>
    <property type="match status" value="1"/>
</dbReference>
<dbReference type="SUPFAM" id="SSF48403">
    <property type="entry name" value="Ankyrin repeat"/>
    <property type="match status" value="2"/>
</dbReference>
<feature type="repeat" description="ANK" evidence="3">
    <location>
        <begin position="1016"/>
        <end position="1048"/>
    </location>
</feature>
<keyword evidence="7" id="KW-1185">Reference proteome</keyword>
<dbReference type="Pfam" id="PF00023">
    <property type="entry name" value="Ank"/>
    <property type="match status" value="1"/>
</dbReference>
<dbReference type="InterPro" id="IPR036770">
    <property type="entry name" value="Ankyrin_rpt-contain_sf"/>
</dbReference>
<dbReference type="Gene3D" id="1.25.40.20">
    <property type="entry name" value="Ankyrin repeat-containing domain"/>
    <property type="match status" value="5"/>
</dbReference>
<feature type="region of interest" description="Disordered" evidence="4">
    <location>
        <begin position="125"/>
        <end position="151"/>
    </location>
</feature>
<dbReference type="InterPro" id="IPR002110">
    <property type="entry name" value="Ankyrin_rpt"/>
</dbReference>
<keyword evidence="1" id="KW-0677">Repeat</keyword>
<feature type="repeat" description="ANK" evidence="3">
    <location>
        <begin position="971"/>
        <end position="1007"/>
    </location>
</feature>
<dbReference type="Pfam" id="PF12796">
    <property type="entry name" value="Ank_2"/>
    <property type="match status" value="3"/>
</dbReference>
<keyword evidence="2 3" id="KW-0040">ANK repeat</keyword>
<feature type="transmembrane region" description="Helical" evidence="5">
    <location>
        <begin position="327"/>
        <end position="345"/>
    </location>
</feature>
<dbReference type="SMART" id="SM00248">
    <property type="entry name" value="ANK"/>
    <property type="match status" value="15"/>
</dbReference>
<evidence type="ECO:0000256" key="4">
    <source>
        <dbReference type="SAM" id="MobiDB-lite"/>
    </source>
</evidence>
<protein>
    <submittedName>
        <fullName evidence="6">Uncharacterized protein</fullName>
    </submittedName>
</protein>
<dbReference type="EMBL" id="JAVHJL010000004">
    <property type="protein sequence ID" value="KAK6505605.1"/>
    <property type="molecule type" value="Genomic_DNA"/>
</dbReference>
<evidence type="ECO:0000313" key="6">
    <source>
        <dbReference type="EMBL" id="KAK6505605.1"/>
    </source>
</evidence>
<feature type="region of interest" description="Disordered" evidence="4">
    <location>
        <begin position="38"/>
        <end position="60"/>
    </location>
</feature>
<evidence type="ECO:0000313" key="7">
    <source>
        <dbReference type="Proteomes" id="UP001370758"/>
    </source>
</evidence>
<feature type="repeat" description="ANK" evidence="3">
    <location>
        <begin position="1625"/>
        <end position="1657"/>
    </location>
</feature>
<gene>
    <name evidence="6" type="ORF">TWF481_007498</name>
</gene>